<dbReference type="EMBL" id="CP026253">
    <property type="protein sequence ID" value="AWP10205.1"/>
    <property type="molecule type" value="Genomic_DNA"/>
</dbReference>
<keyword evidence="3" id="KW-1185">Reference proteome</keyword>
<dbReference type="AlphaFoldDB" id="A0A2U9C0R4"/>
<feature type="transmembrane region" description="Helical" evidence="1">
    <location>
        <begin position="136"/>
        <end position="156"/>
    </location>
</feature>
<accession>A0A2U9C0R4</accession>
<dbReference type="Proteomes" id="UP000246464">
    <property type="component" value="Chromosome 11"/>
</dbReference>
<keyword evidence="1" id="KW-0472">Membrane</keyword>
<evidence type="ECO:0000313" key="3">
    <source>
        <dbReference type="Proteomes" id="UP000246464"/>
    </source>
</evidence>
<keyword evidence="1" id="KW-0812">Transmembrane</keyword>
<organism evidence="2 3">
    <name type="scientific">Scophthalmus maximus</name>
    <name type="common">Turbot</name>
    <name type="synonym">Psetta maxima</name>
    <dbReference type="NCBI Taxonomy" id="52904"/>
    <lineage>
        <taxon>Eukaryota</taxon>
        <taxon>Metazoa</taxon>
        <taxon>Chordata</taxon>
        <taxon>Craniata</taxon>
        <taxon>Vertebrata</taxon>
        <taxon>Euteleostomi</taxon>
        <taxon>Actinopterygii</taxon>
        <taxon>Neopterygii</taxon>
        <taxon>Teleostei</taxon>
        <taxon>Neoteleostei</taxon>
        <taxon>Acanthomorphata</taxon>
        <taxon>Carangaria</taxon>
        <taxon>Pleuronectiformes</taxon>
        <taxon>Pleuronectoidei</taxon>
        <taxon>Scophthalmidae</taxon>
        <taxon>Scophthalmus</taxon>
    </lineage>
</organism>
<sequence>MQERDVPLQTFNETQHLAGADTEKQLRVFVTLVALHVLAKSGATKSCSQEKALSCTRRLMEQTLQGLTLPDDFSPDVTQCKDVARSVLTELKQQFGGKVEKWVLLLEDTAMEATVTQCFKKHILEFSKPRNYLSDFVVRVVLTVVIFTTIIVLRLLI</sequence>
<keyword evidence="1" id="KW-1133">Transmembrane helix</keyword>
<evidence type="ECO:0000256" key="1">
    <source>
        <dbReference type="SAM" id="Phobius"/>
    </source>
</evidence>
<proteinExistence type="predicted"/>
<protein>
    <submittedName>
        <fullName evidence="2">Uncharacterized protein</fullName>
    </submittedName>
</protein>
<gene>
    <name evidence="2" type="ORF">SMAX5B_015015</name>
</gene>
<reference evidence="2 3" key="1">
    <citation type="submission" date="2017-12" db="EMBL/GenBank/DDBJ databases">
        <title>Integrating genomic resources of turbot (Scophthalmus maximus) in depth evaluation of genetic and physical mapping variation across individuals.</title>
        <authorList>
            <person name="Martinez P."/>
        </authorList>
    </citation>
    <scope>NUCLEOTIDE SEQUENCE [LARGE SCALE GENOMIC DNA]</scope>
</reference>
<name>A0A2U9C0R4_SCOMX</name>
<evidence type="ECO:0000313" key="2">
    <source>
        <dbReference type="EMBL" id="AWP10205.1"/>
    </source>
</evidence>